<dbReference type="AlphaFoldDB" id="A0A099J0C1"/>
<protein>
    <submittedName>
        <fullName evidence="3">Uncharacterized membrane protein HdeD (DUF308 family)</fullName>
    </submittedName>
</protein>
<dbReference type="InterPro" id="IPR005325">
    <property type="entry name" value="DUF308_memb"/>
</dbReference>
<feature type="transmembrane region" description="Helical" evidence="1">
    <location>
        <begin position="42"/>
        <end position="62"/>
    </location>
</feature>
<keyword evidence="1" id="KW-0472">Membrane</keyword>
<dbReference type="Proteomes" id="UP000561726">
    <property type="component" value="Unassembled WGS sequence"/>
</dbReference>
<keyword evidence="4" id="KW-1185">Reference proteome</keyword>
<feature type="transmembrane region" description="Helical" evidence="1">
    <location>
        <begin position="74"/>
        <end position="93"/>
    </location>
</feature>
<name>A0A099J0C1_9MICO</name>
<reference evidence="3 5" key="2">
    <citation type="submission" date="2020-08" db="EMBL/GenBank/DDBJ databases">
        <title>Sequencing the genomes of 1000 actinobacteria strains.</title>
        <authorList>
            <person name="Klenk H.-P."/>
        </authorList>
    </citation>
    <scope>NUCLEOTIDE SEQUENCE [LARGE SCALE GENOMIC DNA]</scope>
    <source>
        <strain evidence="3 5">DSM 21065</strain>
    </source>
</reference>
<evidence type="ECO:0000313" key="5">
    <source>
        <dbReference type="Proteomes" id="UP000561726"/>
    </source>
</evidence>
<dbReference type="PANTHER" id="PTHR34989">
    <property type="entry name" value="PROTEIN HDED"/>
    <property type="match status" value="1"/>
</dbReference>
<comment type="caution">
    <text evidence="2">The sequence shown here is derived from an EMBL/GenBank/DDBJ whole genome shotgun (WGS) entry which is preliminary data.</text>
</comment>
<dbReference type="Pfam" id="PF03729">
    <property type="entry name" value="DUF308"/>
    <property type="match status" value="2"/>
</dbReference>
<organism evidence="2 4">
    <name type="scientific">Cryobacterium roopkundense</name>
    <dbReference type="NCBI Taxonomy" id="1001240"/>
    <lineage>
        <taxon>Bacteria</taxon>
        <taxon>Bacillati</taxon>
        <taxon>Actinomycetota</taxon>
        <taxon>Actinomycetes</taxon>
        <taxon>Micrococcales</taxon>
        <taxon>Microbacteriaceae</taxon>
        <taxon>Cryobacterium</taxon>
    </lineage>
</organism>
<evidence type="ECO:0000256" key="1">
    <source>
        <dbReference type="SAM" id="Phobius"/>
    </source>
</evidence>
<dbReference type="PANTHER" id="PTHR34989:SF1">
    <property type="entry name" value="PROTEIN HDED"/>
    <property type="match status" value="1"/>
</dbReference>
<dbReference type="Proteomes" id="UP000029864">
    <property type="component" value="Unassembled WGS sequence"/>
</dbReference>
<evidence type="ECO:0000313" key="2">
    <source>
        <dbReference type="EMBL" id="KGJ71686.1"/>
    </source>
</evidence>
<keyword evidence="1" id="KW-1133">Transmembrane helix</keyword>
<dbReference type="EMBL" id="JPXF01000151">
    <property type="protein sequence ID" value="KGJ71686.1"/>
    <property type="molecule type" value="Genomic_DNA"/>
</dbReference>
<dbReference type="InterPro" id="IPR052712">
    <property type="entry name" value="Acid_resist_chaperone_HdeD"/>
</dbReference>
<dbReference type="RefSeq" id="WP_035840594.1">
    <property type="nucleotide sequence ID" value="NZ_JACHBQ010000001.1"/>
</dbReference>
<dbReference type="GO" id="GO:0005886">
    <property type="term" value="C:plasma membrane"/>
    <property type="evidence" value="ECO:0007669"/>
    <property type="project" value="TreeGrafter"/>
</dbReference>
<feature type="transmembrane region" description="Helical" evidence="1">
    <location>
        <begin position="99"/>
        <end position="118"/>
    </location>
</feature>
<feature type="transmembrane region" description="Helical" evidence="1">
    <location>
        <begin position="130"/>
        <end position="149"/>
    </location>
</feature>
<feature type="transmembrane region" description="Helical" evidence="1">
    <location>
        <begin position="18"/>
        <end position="36"/>
    </location>
</feature>
<sequence>MSNVSSVYVGVRRAHRGALITISIIGLVLGAIGLVWPQATLFTVAIIFGIYLIASGIFRIAAAFMQDEVTAGMRWLSGILGAFVVAAGIFCIADPVASLTVLAFVIGIGWIAEGVIDIVGGVRSVVKPRWFAFVSGTLSIVAGFVMFVLPTLALAAFVIVASILLIVVSVSTLLTLPPKRAFADTYLL</sequence>
<accession>A0A099J0C1</accession>
<gene>
    <name evidence="3" type="ORF">BJ997_001227</name>
    <name evidence="2" type="ORF">GY21_20475</name>
</gene>
<keyword evidence="1" id="KW-0812">Transmembrane</keyword>
<evidence type="ECO:0000313" key="3">
    <source>
        <dbReference type="EMBL" id="MBB5640679.1"/>
    </source>
</evidence>
<dbReference type="EMBL" id="JACHBQ010000001">
    <property type="protein sequence ID" value="MBB5640679.1"/>
    <property type="molecule type" value="Genomic_DNA"/>
</dbReference>
<dbReference type="eggNOG" id="COG3247">
    <property type="taxonomic scope" value="Bacteria"/>
</dbReference>
<proteinExistence type="predicted"/>
<dbReference type="STRING" id="1001240.GY21_20475"/>
<feature type="transmembrane region" description="Helical" evidence="1">
    <location>
        <begin position="155"/>
        <end position="176"/>
    </location>
</feature>
<evidence type="ECO:0000313" key="4">
    <source>
        <dbReference type="Proteomes" id="UP000029864"/>
    </source>
</evidence>
<reference evidence="2 4" key="1">
    <citation type="submission" date="2014-08" db="EMBL/GenBank/DDBJ databases">
        <authorList>
            <person name="Sisinthy S."/>
        </authorList>
    </citation>
    <scope>NUCLEOTIDE SEQUENCE [LARGE SCALE GENOMIC DNA]</scope>
    <source>
        <strain evidence="2 4">RuG17</strain>
    </source>
</reference>